<dbReference type="RefSeq" id="WP_092583603.1">
    <property type="nucleotide sequence ID" value="NZ_FMTM01000001.1"/>
</dbReference>
<dbReference type="Proteomes" id="UP000199542">
    <property type="component" value="Unassembled WGS sequence"/>
</dbReference>
<organism evidence="3 4">
    <name type="scientific">Rhizobium mongolense subsp. loessense</name>
    <dbReference type="NCBI Taxonomy" id="158890"/>
    <lineage>
        <taxon>Bacteria</taxon>
        <taxon>Pseudomonadati</taxon>
        <taxon>Pseudomonadota</taxon>
        <taxon>Alphaproteobacteria</taxon>
        <taxon>Hyphomicrobiales</taxon>
        <taxon>Rhizobiaceae</taxon>
        <taxon>Rhizobium/Agrobacterium group</taxon>
        <taxon>Rhizobium</taxon>
    </lineage>
</organism>
<evidence type="ECO:0000313" key="4">
    <source>
        <dbReference type="Proteomes" id="UP000199542"/>
    </source>
</evidence>
<feature type="transmembrane region" description="Helical" evidence="2">
    <location>
        <begin position="492"/>
        <end position="512"/>
    </location>
</feature>
<feature type="coiled-coil region" evidence="1">
    <location>
        <begin position="301"/>
        <end position="335"/>
    </location>
</feature>
<evidence type="ECO:0000313" key="3">
    <source>
        <dbReference type="EMBL" id="SCW33840.1"/>
    </source>
</evidence>
<dbReference type="AlphaFoldDB" id="A0A1G4PNI1"/>
<evidence type="ECO:0000256" key="2">
    <source>
        <dbReference type="SAM" id="Phobius"/>
    </source>
</evidence>
<dbReference type="EMBL" id="FMTM01000001">
    <property type="protein sequence ID" value="SCW33840.1"/>
    <property type="molecule type" value="Genomic_DNA"/>
</dbReference>
<keyword evidence="2" id="KW-1133">Transmembrane helix</keyword>
<evidence type="ECO:0000256" key="1">
    <source>
        <dbReference type="SAM" id="Coils"/>
    </source>
</evidence>
<accession>A0A1G4PNI1</accession>
<proteinExistence type="predicted"/>
<sequence>MYDSRLKGSIDRRRLATAAQVDARGRNLEILPVRPSEAELLRVIGKALEEQRLQRSAPPEPPHLVDRIETILETRLRAANDVRPPEPPQYRLAAPVKARQVDLADLSARPVRRRSLAKLIGTIAVTALVGAGVPLLMPAEPAHYAAEAAFHVQAAKAERGAVTAAAVKRLLSGRTMSAAVGALKLDRDPEFTGGQSTIGVALDLLSGSGAAADAASRAEAALAGMVEANADGTQGTVRLKVTTSDGAKSLHIASWLSDMLTSSGPPASAEAGAGLRKAYEDVKAQLAAFTASSGEGNVKVASDLQQRINQLDADLKIAEQRITLAKQETDRLKAAKPGDVLSGSLPLEAISPALQDARDKYVTEKATLSLLSNELGPRHPRRLGQQAVVDGLKDKVAKELARQSQDANAALKAAAEARKTLNDQRNTLIAQSRDTGVDLAKLTELRDKTEAARSRMADAVTATASIAASITAAKPIKTTAVAAGPGLPVRSAVGAALAMAIGLAGMLGLRFLRQRPARAAETLTVPEQPEVAAGELELLRDRLAGLRDRLQSHGAGHR</sequence>
<protein>
    <submittedName>
        <fullName evidence="3">Uncharacterized protein involved in exopolysaccharide biosynthesis</fullName>
    </submittedName>
</protein>
<name>A0A1G4PNI1_9HYPH</name>
<keyword evidence="2" id="KW-0472">Membrane</keyword>
<reference evidence="3 4" key="1">
    <citation type="submission" date="2016-10" db="EMBL/GenBank/DDBJ databases">
        <authorList>
            <person name="de Groot N.N."/>
        </authorList>
    </citation>
    <scope>NUCLEOTIDE SEQUENCE [LARGE SCALE GENOMIC DNA]</scope>
    <source>
        <strain evidence="3 4">CGMCC 1.3401</strain>
    </source>
</reference>
<keyword evidence="1" id="KW-0175">Coiled coil</keyword>
<keyword evidence="2" id="KW-0812">Transmembrane</keyword>
<feature type="coiled-coil region" evidence="1">
    <location>
        <begin position="397"/>
        <end position="431"/>
    </location>
</feature>
<gene>
    <name evidence="3" type="ORF">SAMN02927900_00771</name>
</gene>